<keyword evidence="5" id="KW-0029">Amino-acid transport</keyword>
<evidence type="ECO:0000256" key="4">
    <source>
        <dbReference type="ARBA" id="ARBA00022840"/>
    </source>
</evidence>
<name>A0ABZ0QRU2_9FIRM</name>
<dbReference type="Proteomes" id="UP001304683">
    <property type="component" value="Chromosome"/>
</dbReference>
<dbReference type="InterPro" id="IPR027417">
    <property type="entry name" value="P-loop_NTPase"/>
</dbReference>
<protein>
    <submittedName>
        <fullName evidence="7">ABC transporter ATP-binding protein</fullName>
    </submittedName>
</protein>
<dbReference type="EMBL" id="CP132508">
    <property type="protein sequence ID" value="WPD20220.1"/>
    <property type="molecule type" value="Genomic_DNA"/>
</dbReference>
<evidence type="ECO:0000256" key="2">
    <source>
        <dbReference type="ARBA" id="ARBA00022448"/>
    </source>
</evidence>
<keyword evidence="8" id="KW-1185">Reference proteome</keyword>
<feature type="domain" description="ABC transporter" evidence="6">
    <location>
        <begin position="2"/>
        <end position="234"/>
    </location>
</feature>
<accession>A0ABZ0QRU2</accession>
<evidence type="ECO:0000256" key="3">
    <source>
        <dbReference type="ARBA" id="ARBA00022741"/>
    </source>
</evidence>
<sequence length="234" mass="25691">MLEAVDLEIAYGAVQVVWGVSLRVPEGAVVALIGSNGAGKTTTLRALAGVLPLKAGRVRLAGEDITRLPAHQRVARGLVLVPEGRQLWPRMTVEENLILGAYTPARRQRVGQHLERVYALFPRLKERRHQLAGTLSGGEQQMCAIGRGLMAEPRVLMLDEPSLGLAPKLVDEIFRFVREIAAQGVTILLVEQNVYHTLQVADYAYVLKTGRLVLEGPAQALRENEHVRRAYLGA</sequence>
<dbReference type="CDD" id="cd03224">
    <property type="entry name" value="ABC_TM1139_LivF_branched"/>
    <property type="match status" value="1"/>
</dbReference>
<evidence type="ECO:0000313" key="8">
    <source>
        <dbReference type="Proteomes" id="UP001304683"/>
    </source>
</evidence>
<keyword evidence="3" id="KW-0547">Nucleotide-binding</keyword>
<dbReference type="GO" id="GO:0005524">
    <property type="term" value="F:ATP binding"/>
    <property type="evidence" value="ECO:0007669"/>
    <property type="project" value="UniProtKB-KW"/>
</dbReference>
<evidence type="ECO:0000259" key="6">
    <source>
        <dbReference type="PROSITE" id="PS50893"/>
    </source>
</evidence>
<evidence type="ECO:0000256" key="1">
    <source>
        <dbReference type="ARBA" id="ARBA00005417"/>
    </source>
</evidence>
<dbReference type="InterPro" id="IPR052156">
    <property type="entry name" value="BCAA_Transport_ATP-bd_LivF"/>
</dbReference>
<dbReference type="InterPro" id="IPR003439">
    <property type="entry name" value="ABC_transporter-like_ATP-bd"/>
</dbReference>
<gene>
    <name evidence="7" type="ORF">Q5761_02435</name>
</gene>
<dbReference type="PANTHER" id="PTHR43820:SF6">
    <property type="entry name" value="ABC TRANSPORTER ATP-BINDING PROTEIN"/>
    <property type="match status" value="1"/>
</dbReference>
<dbReference type="InterPro" id="IPR003593">
    <property type="entry name" value="AAA+_ATPase"/>
</dbReference>
<evidence type="ECO:0000313" key="7">
    <source>
        <dbReference type="EMBL" id="WPD20220.1"/>
    </source>
</evidence>
<keyword evidence="2" id="KW-0813">Transport</keyword>
<evidence type="ECO:0000256" key="5">
    <source>
        <dbReference type="ARBA" id="ARBA00022970"/>
    </source>
</evidence>
<dbReference type="SUPFAM" id="SSF52540">
    <property type="entry name" value="P-loop containing nucleoside triphosphate hydrolases"/>
    <property type="match status" value="1"/>
</dbReference>
<reference evidence="7 8" key="1">
    <citation type="submission" date="2023-08" db="EMBL/GenBank/DDBJ databases">
        <title>Genome sequence of Thermaerobacter compostii strain Ins1, a spore-forming filamentous bacterium isolated from a deep geothermal reservoir.</title>
        <authorList>
            <person name="Bregnard D."/>
            <person name="Gonzalez D."/>
            <person name="Junier P."/>
        </authorList>
    </citation>
    <scope>NUCLEOTIDE SEQUENCE [LARGE SCALE GENOMIC DNA]</scope>
    <source>
        <strain evidence="7 8">Ins1</strain>
    </source>
</reference>
<dbReference type="Pfam" id="PF00005">
    <property type="entry name" value="ABC_tran"/>
    <property type="match status" value="1"/>
</dbReference>
<dbReference type="RefSeq" id="WP_318751584.1">
    <property type="nucleotide sequence ID" value="NZ_CP132508.1"/>
</dbReference>
<dbReference type="Gene3D" id="3.40.50.300">
    <property type="entry name" value="P-loop containing nucleotide triphosphate hydrolases"/>
    <property type="match status" value="1"/>
</dbReference>
<keyword evidence="4 7" id="KW-0067">ATP-binding</keyword>
<dbReference type="SMART" id="SM00382">
    <property type="entry name" value="AAA"/>
    <property type="match status" value="1"/>
</dbReference>
<dbReference type="PROSITE" id="PS50893">
    <property type="entry name" value="ABC_TRANSPORTER_2"/>
    <property type="match status" value="1"/>
</dbReference>
<proteinExistence type="inferred from homology"/>
<comment type="similarity">
    <text evidence="1">Belongs to the ABC transporter superfamily.</text>
</comment>
<dbReference type="PANTHER" id="PTHR43820">
    <property type="entry name" value="HIGH-AFFINITY BRANCHED-CHAIN AMINO ACID TRANSPORT ATP-BINDING PROTEIN LIVF"/>
    <property type="match status" value="1"/>
</dbReference>
<organism evidence="7 8">
    <name type="scientific">Thermaerobacter composti</name>
    <dbReference type="NCBI Taxonomy" id="554949"/>
    <lineage>
        <taxon>Bacteria</taxon>
        <taxon>Bacillati</taxon>
        <taxon>Bacillota</taxon>
        <taxon>Clostridia</taxon>
        <taxon>Eubacteriales</taxon>
        <taxon>Clostridiales Family XVII. Incertae Sedis</taxon>
        <taxon>Thermaerobacter</taxon>
    </lineage>
</organism>